<dbReference type="InterPro" id="IPR036188">
    <property type="entry name" value="FAD/NAD-bd_sf"/>
</dbReference>
<dbReference type="NCBIfam" id="TIGR03467">
    <property type="entry name" value="HpnE"/>
    <property type="match status" value="1"/>
</dbReference>
<dbReference type="Gene3D" id="3.50.50.60">
    <property type="entry name" value="FAD/NAD(P)-binding domain"/>
    <property type="match status" value="2"/>
</dbReference>
<dbReference type="Pfam" id="PF01593">
    <property type="entry name" value="Amino_oxidase"/>
    <property type="match status" value="1"/>
</dbReference>
<dbReference type="PANTHER" id="PTHR42923:SF47">
    <property type="entry name" value="BLR3003 PROTEIN"/>
    <property type="match status" value="1"/>
</dbReference>
<feature type="domain" description="Amine oxidase" evidence="1">
    <location>
        <begin position="22"/>
        <end position="435"/>
    </location>
</feature>
<dbReference type="InterPro" id="IPR050464">
    <property type="entry name" value="Zeta_carotene_desat/Oxidored"/>
</dbReference>
<dbReference type="InterPro" id="IPR017830">
    <property type="entry name" value="SQase_HpnE"/>
</dbReference>
<reference evidence="2 3" key="1">
    <citation type="submission" date="2019-07" db="EMBL/GenBank/DDBJ databases">
        <title>Whole genome shotgun sequence of Acetobacter oeni NBRC 105207.</title>
        <authorList>
            <person name="Hosoyama A."/>
            <person name="Uohara A."/>
            <person name="Ohji S."/>
            <person name="Ichikawa N."/>
        </authorList>
    </citation>
    <scope>NUCLEOTIDE SEQUENCE [LARGE SCALE GENOMIC DNA]</scope>
    <source>
        <strain evidence="2 3">NBRC 105207</strain>
    </source>
</reference>
<dbReference type="InterPro" id="IPR002937">
    <property type="entry name" value="Amino_oxidase"/>
</dbReference>
<evidence type="ECO:0000313" key="3">
    <source>
        <dbReference type="Proteomes" id="UP000321746"/>
    </source>
</evidence>
<dbReference type="PANTHER" id="PTHR42923">
    <property type="entry name" value="PROTOPORPHYRINOGEN OXIDASE"/>
    <property type="match status" value="1"/>
</dbReference>
<evidence type="ECO:0000313" key="2">
    <source>
        <dbReference type="EMBL" id="GEN62649.1"/>
    </source>
</evidence>
<accession>A0A511XI80</accession>
<dbReference type="Gene3D" id="3.90.660.10">
    <property type="match status" value="1"/>
</dbReference>
<protein>
    <submittedName>
        <fullName evidence="2">Amine oxidase</fullName>
    </submittedName>
</protein>
<sequence>MFFGPLRPEFMARRVHIIGGGLAGLSAAVEVAGSGLHVILHEAGPACGGRARSYEDRKLGCRIDNGNHLLLTANQSVFRYLGLTGGLDTITGPDRPIFPFVDLADGDRWTLDLSVGRIPFWVLNPRRRVPGMRLGELISLKRLLEADADETVSACLMPGPFSRRLLDPFSVAALNTPSHEASAALLGHVVRESLAKGGRACLPRFPKTGLSESFVDPALSHLSVLKVEIRTGRRVTSIETSDDRVTQICFPDDAISVGDDDVVILAVTAPVAASLLKHALPDLQVPDAFEGILNAHFRLEKPPQSLGAFAEARFMGVIGALTEWIFLKDDVISVTVSAANRYAARDQDELMTVIWQEVRRALDSVLSVPLPLVPMAQRLVWEKRATFAATPEQLRRRPGARTALANLALAGDWTATHLPATIDGAVRSGVEAVRVLGLRGPL</sequence>
<dbReference type="GO" id="GO:0016491">
    <property type="term" value="F:oxidoreductase activity"/>
    <property type="evidence" value="ECO:0007669"/>
    <property type="project" value="InterPro"/>
</dbReference>
<organism evidence="2 3">
    <name type="scientific">Acetobacter oeni</name>
    <dbReference type="NCBI Taxonomy" id="304077"/>
    <lineage>
        <taxon>Bacteria</taxon>
        <taxon>Pseudomonadati</taxon>
        <taxon>Pseudomonadota</taxon>
        <taxon>Alphaproteobacteria</taxon>
        <taxon>Acetobacterales</taxon>
        <taxon>Acetobacteraceae</taxon>
        <taxon>Acetobacter</taxon>
    </lineage>
</organism>
<comment type="caution">
    <text evidence="2">The sequence shown here is derived from an EMBL/GenBank/DDBJ whole genome shotgun (WGS) entry which is preliminary data.</text>
</comment>
<dbReference type="Proteomes" id="UP000321746">
    <property type="component" value="Unassembled WGS sequence"/>
</dbReference>
<dbReference type="SUPFAM" id="SSF51905">
    <property type="entry name" value="FAD/NAD(P)-binding domain"/>
    <property type="match status" value="1"/>
</dbReference>
<name>A0A511XI80_9PROT</name>
<gene>
    <name evidence="2" type="ORF">AOE01nite_08730</name>
</gene>
<dbReference type="EMBL" id="BJYG01000007">
    <property type="protein sequence ID" value="GEN62649.1"/>
    <property type="molecule type" value="Genomic_DNA"/>
</dbReference>
<evidence type="ECO:0000259" key="1">
    <source>
        <dbReference type="Pfam" id="PF01593"/>
    </source>
</evidence>
<keyword evidence="3" id="KW-1185">Reference proteome</keyword>
<proteinExistence type="predicted"/>
<dbReference type="AlphaFoldDB" id="A0A511XI80"/>